<reference evidence="5 6" key="1">
    <citation type="submission" date="2016-07" db="EMBL/GenBank/DDBJ databases">
        <title>Draft Genome Sequence of Methylophaga muralis Bur 1.</title>
        <authorList>
            <person name="Vasilenko O.V."/>
            <person name="Doronina N.V."/>
            <person name="Shmareva M.N."/>
            <person name="Tarlachkov S.V."/>
            <person name="Mustakhimov I."/>
            <person name="Trotsenko Y.A."/>
        </authorList>
    </citation>
    <scope>NUCLEOTIDE SEQUENCE [LARGE SCALE GENOMIC DNA]</scope>
    <source>
        <strain evidence="5 6">Bur 1</strain>
    </source>
</reference>
<comment type="caution">
    <text evidence="5">The sequence shown here is derived from an EMBL/GenBank/DDBJ whole genome shotgun (WGS) entry which is preliminary data.</text>
</comment>
<sequence length="286" mass="32484">MSKSRRQKKKRLIWLFLALVLLLIWVSWHFPDNSPLSGIETEWDLTQYHPVGKTIRIEGINDNLSGLTYHPPSGHLYAVTNKPRQIHVLTKTGELVRSIKLEGFRDTESIAYAYDNYFFIAEEQRQNLVKVEVPDNVDTIHYSDATIYHVDIGHNDNHGLEGVGWSQQFGLFAVQEKPPLIIYQPTESHDFSATLTALSQVRLNVRDFAGMEVLPGKVDKLLILSESSDSLHVVDMQGNELSRLSLRSDPFGLIGWFWQPEGVAVDDEGVIYIVGEANQFLALKQQ</sequence>
<dbReference type="AlphaFoldDB" id="A0A1E3GPP6"/>
<keyword evidence="6" id="KW-1185">Reference proteome</keyword>
<proteinExistence type="predicted"/>
<dbReference type="SUPFAM" id="SSF50956">
    <property type="entry name" value="Thermostable phytase (3-phytase)"/>
    <property type="match status" value="1"/>
</dbReference>
<evidence type="ECO:0000256" key="2">
    <source>
        <dbReference type="ARBA" id="ARBA00022475"/>
    </source>
</evidence>
<dbReference type="Proteomes" id="UP000094379">
    <property type="component" value="Unassembled WGS sequence"/>
</dbReference>
<keyword evidence="2" id="KW-1003">Cell membrane</keyword>
<evidence type="ECO:0000256" key="1">
    <source>
        <dbReference type="ARBA" id="ARBA00004236"/>
    </source>
</evidence>
<evidence type="ECO:0000313" key="6">
    <source>
        <dbReference type="Proteomes" id="UP000094379"/>
    </source>
</evidence>
<dbReference type="EMBL" id="MCRI01000055">
    <property type="protein sequence ID" value="ODN65546.1"/>
    <property type="molecule type" value="Genomic_DNA"/>
</dbReference>
<evidence type="ECO:0000256" key="4">
    <source>
        <dbReference type="SAM" id="Phobius"/>
    </source>
</evidence>
<dbReference type="GO" id="GO:0005886">
    <property type="term" value="C:plasma membrane"/>
    <property type="evidence" value="ECO:0007669"/>
    <property type="project" value="UniProtKB-SubCell"/>
</dbReference>
<keyword evidence="3 4" id="KW-0472">Membrane</keyword>
<name>A0A1E3GPP6_9GAMM</name>
<dbReference type="PATRIC" id="fig|291169.3.peg.2706"/>
<gene>
    <name evidence="5" type="ORF">A9E74_02679</name>
</gene>
<feature type="transmembrane region" description="Helical" evidence="4">
    <location>
        <begin position="12"/>
        <end position="30"/>
    </location>
</feature>
<keyword evidence="4" id="KW-0812">Transmembrane</keyword>
<evidence type="ECO:0000256" key="3">
    <source>
        <dbReference type="ARBA" id="ARBA00023136"/>
    </source>
</evidence>
<dbReference type="RefSeq" id="WP_069297032.1">
    <property type="nucleotide sequence ID" value="NZ_MCRI01000055.1"/>
</dbReference>
<accession>A0A1E3GPP6</accession>
<keyword evidence="4" id="KW-1133">Transmembrane helix</keyword>
<dbReference type="InterPro" id="IPR009722">
    <property type="entry name" value="YjiK/CarP"/>
</dbReference>
<dbReference type="STRING" id="291169.A9E74_02679"/>
<dbReference type="Pfam" id="PF06977">
    <property type="entry name" value="SdiA-regulated"/>
    <property type="match status" value="1"/>
</dbReference>
<protein>
    <submittedName>
        <fullName evidence="5">SdiA-regulated</fullName>
    </submittedName>
</protein>
<comment type="subcellular location">
    <subcellularLocation>
        <location evidence="1">Cell membrane</location>
    </subcellularLocation>
</comment>
<evidence type="ECO:0000313" key="5">
    <source>
        <dbReference type="EMBL" id="ODN65546.1"/>
    </source>
</evidence>
<organism evidence="5 6">
    <name type="scientific">Methylophaga muralis</name>
    <dbReference type="NCBI Taxonomy" id="291169"/>
    <lineage>
        <taxon>Bacteria</taxon>
        <taxon>Pseudomonadati</taxon>
        <taxon>Pseudomonadota</taxon>
        <taxon>Gammaproteobacteria</taxon>
        <taxon>Thiotrichales</taxon>
        <taxon>Piscirickettsiaceae</taxon>
        <taxon>Methylophaga</taxon>
    </lineage>
</organism>